<dbReference type="Proteomes" id="UP000077051">
    <property type="component" value="Unassembled WGS sequence"/>
</dbReference>
<feature type="compositionally biased region" description="Basic and acidic residues" evidence="1">
    <location>
        <begin position="417"/>
        <end position="428"/>
    </location>
</feature>
<accession>A0A162TYP9</accession>
<organism evidence="2 3">
    <name type="scientific">Mucor lusitanicus CBS 277.49</name>
    <dbReference type="NCBI Taxonomy" id="747725"/>
    <lineage>
        <taxon>Eukaryota</taxon>
        <taxon>Fungi</taxon>
        <taxon>Fungi incertae sedis</taxon>
        <taxon>Mucoromycota</taxon>
        <taxon>Mucoromycotina</taxon>
        <taxon>Mucoromycetes</taxon>
        <taxon>Mucorales</taxon>
        <taxon>Mucorineae</taxon>
        <taxon>Mucoraceae</taxon>
        <taxon>Mucor</taxon>
    </lineage>
</organism>
<name>A0A162TYP9_MUCCL</name>
<protein>
    <submittedName>
        <fullName evidence="2">Uncharacterized protein</fullName>
    </submittedName>
</protein>
<reference evidence="2 3" key="1">
    <citation type="submission" date="2015-06" db="EMBL/GenBank/DDBJ databases">
        <title>Expansion of signal transduction pathways in fungi by whole-genome duplication.</title>
        <authorList>
            <consortium name="DOE Joint Genome Institute"/>
            <person name="Corrochano L.M."/>
            <person name="Kuo A."/>
            <person name="Marcet-Houben M."/>
            <person name="Polaino S."/>
            <person name="Salamov A."/>
            <person name="Villalobos J.M."/>
            <person name="Alvarez M.I."/>
            <person name="Avalos J."/>
            <person name="Benito E.P."/>
            <person name="Benoit I."/>
            <person name="Burger G."/>
            <person name="Camino L.P."/>
            <person name="Canovas D."/>
            <person name="Cerda-Olmedo E."/>
            <person name="Cheng J.-F."/>
            <person name="Dominguez A."/>
            <person name="Elias M."/>
            <person name="Eslava A.P."/>
            <person name="Glaser F."/>
            <person name="Grimwood J."/>
            <person name="Gutierrez G."/>
            <person name="Heitman J."/>
            <person name="Henrissat B."/>
            <person name="Iturriaga E.A."/>
            <person name="Lang B.F."/>
            <person name="Lavin J.L."/>
            <person name="Lee S."/>
            <person name="Li W."/>
            <person name="Lindquist E."/>
            <person name="Lopez-Garcia S."/>
            <person name="Luque E.M."/>
            <person name="Marcos A.T."/>
            <person name="Martin J."/>
            <person name="Mccluskey K."/>
            <person name="Medina H.R."/>
            <person name="Miralles-Duran A."/>
            <person name="Miyazaki A."/>
            <person name="Munoz-Torres E."/>
            <person name="Oguiza J.A."/>
            <person name="Ohm R."/>
            <person name="Olmedo M."/>
            <person name="Orejas M."/>
            <person name="Ortiz-Castellanos L."/>
            <person name="Pisabarro A.G."/>
            <person name="Rodriguez-Romero J."/>
            <person name="Ruiz-Herrera J."/>
            <person name="Ruiz-Vazquez R."/>
            <person name="Sanz C."/>
            <person name="Schackwitz W."/>
            <person name="Schmutz J."/>
            <person name="Shahriari M."/>
            <person name="Shelest E."/>
            <person name="Silva-Franco F."/>
            <person name="Soanes D."/>
            <person name="Syed K."/>
            <person name="Tagua V.G."/>
            <person name="Talbot N.J."/>
            <person name="Thon M."/>
            <person name="De Vries R.P."/>
            <person name="Wiebenga A."/>
            <person name="Yadav J.S."/>
            <person name="Braun E.L."/>
            <person name="Baker S."/>
            <person name="Garre V."/>
            <person name="Horwitz B."/>
            <person name="Torres-Martinez S."/>
            <person name="Idnurm A."/>
            <person name="Herrera-Estrella A."/>
            <person name="Gabaldon T."/>
            <person name="Grigoriev I.V."/>
        </authorList>
    </citation>
    <scope>NUCLEOTIDE SEQUENCE [LARGE SCALE GENOMIC DNA]</scope>
    <source>
        <strain evidence="2 3">CBS 277.49</strain>
    </source>
</reference>
<dbReference type="EMBL" id="AMYB01000001">
    <property type="protein sequence ID" value="OAD08172.1"/>
    <property type="molecule type" value="Genomic_DNA"/>
</dbReference>
<proteinExistence type="predicted"/>
<dbReference type="OrthoDB" id="2286077at2759"/>
<evidence type="ECO:0000313" key="3">
    <source>
        <dbReference type="Proteomes" id="UP000077051"/>
    </source>
</evidence>
<dbReference type="STRING" id="747725.A0A162TYP9"/>
<sequence>MRQQSYFLYDDSAKLWSKLKTDLLNPAVSSFIDMDKTTIPKQVSHRDLCFQLSSAITLSDADTLLPFQTSKGAPLFSSLFDFAFNDQINFHPDADNSSVIVRVETSRNTGGMESLNLLGSSVFPHLLNDPLLQQHQQQQNQGDPQQQEYQYDDIDIGDMGYDMMDYDFDEQQSQHDISAIINEPPAGNPEAQDDSIFDFPLTSPLGAPAHIAASAATYQGLGPIRNASGPPSLIQEEDEEEQDNLSITSISTSHLSTILPIEAITQGQAARFRAKHMKRMVVENTMLSYATDYTTDAIVVRTPIQQIHVANVRRETDSQRLARIRLNLRYPSIVFNATYHKDALSTEKGVGRQQQQGQEMAFFNRNRLSTDQIEQSRRYDHYRVRNTGGSTSSQLNAFGIRRLSHQAPSSGGVSVRSHSDVHNTPEMHNLDLDGDMELERVQEENTSIWQQQQQFQPADDDVMDYGGGDIDFDTDLNVGFSDDLLQQQQQQQQQTNQEEEMHRFMEQLPNPFYFQSSFTLLR</sequence>
<evidence type="ECO:0000256" key="1">
    <source>
        <dbReference type="SAM" id="MobiDB-lite"/>
    </source>
</evidence>
<gene>
    <name evidence="2" type="ORF">MUCCIDRAFT_105123</name>
</gene>
<evidence type="ECO:0000313" key="2">
    <source>
        <dbReference type="EMBL" id="OAD08172.1"/>
    </source>
</evidence>
<comment type="caution">
    <text evidence="2">The sequence shown here is derived from an EMBL/GenBank/DDBJ whole genome shotgun (WGS) entry which is preliminary data.</text>
</comment>
<dbReference type="AlphaFoldDB" id="A0A162TYP9"/>
<dbReference type="VEuPathDB" id="FungiDB:MUCCIDRAFT_105123"/>
<keyword evidence="3" id="KW-1185">Reference proteome</keyword>
<feature type="region of interest" description="Disordered" evidence="1">
    <location>
        <begin position="406"/>
        <end position="428"/>
    </location>
</feature>